<protein>
    <submittedName>
        <fullName evidence="2">NmrA family transcriptional regulator</fullName>
    </submittedName>
</protein>
<dbReference type="InterPro" id="IPR036291">
    <property type="entry name" value="NAD(P)-bd_dom_sf"/>
</dbReference>
<dbReference type="CDD" id="cd05231">
    <property type="entry name" value="NmrA_TMR_like_1_SDR_a"/>
    <property type="match status" value="1"/>
</dbReference>
<name>A0A540X717_9BACT</name>
<dbReference type="Proteomes" id="UP000315369">
    <property type="component" value="Unassembled WGS sequence"/>
</dbReference>
<proteinExistence type="predicted"/>
<keyword evidence="3" id="KW-1185">Reference proteome</keyword>
<dbReference type="SUPFAM" id="SSF51735">
    <property type="entry name" value="NAD(P)-binding Rossmann-fold domains"/>
    <property type="match status" value="1"/>
</dbReference>
<feature type="domain" description="NmrA-like" evidence="1">
    <location>
        <begin position="3"/>
        <end position="256"/>
    </location>
</feature>
<comment type="caution">
    <text evidence="2">The sequence shown here is derived from an EMBL/GenBank/DDBJ whole genome shotgun (WGS) entry which is preliminary data.</text>
</comment>
<dbReference type="OrthoDB" id="319724at2"/>
<dbReference type="PANTHER" id="PTHR43162:SF1">
    <property type="entry name" value="PRESTALK A DIFFERENTIATION PROTEIN A"/>
    <property type="match status" value="1"/>
</dbReference>
<dbReference type="AlphaFoldDB" id="A0A540X717"/>
<dbReference type="Gene3D" id="3.40.50.720">
    <property type="entry name" value="NAD(P)-binding Rossmann-like Domain"/>
    <property type="match status" value="1"/>
</dbReference>
<sequence>MSIVINTPNGNIGRNLALRLLEAGQSLTLISRSAEKVADLVKRGAKVVEGSSDDAAVLDKAFAGASAVFWLTPPAMRPDFVEWTQAMGRLAAQKAKQHGVKRVVVLSSVGAQSGPGTGPVGVLREVEEAFKAAVADVTILRPGYFMENLLRDLPSLVNASTLFLTIPPERRAPFVATVDIAHKAADVLLDAGWKGHRYIGVHGPQDLTYTEVVGILSRELGQPVRYVQVSFDDARKAMLGMGLPGFMVDLFVQMYEAIPEGRMDAAEPRSAETTTSTTLAQWAREVLKPAVAQARASAA</sequence>
<evidence type="ECO:0000313" key="2">
    <source>
        <dbReference type="EMBL" id="TQF17096.1"/>
    </source>
</evidence>
<evidence type="ECO:0000313" key="3">
    <source>
        <dbReference type="Proteomes" id="UP000315369"/>
    </source>
</evidence>
<accession>A0A540X717</accession>
<dbReference type="InterPro" id="IPR051604">
    <property type="entry name" value="Ergot_Alk_Oxidoreductase"/>
</dbReference>
<evidence type="ECO:0000259" key="1">
    <source>
        <dbReference type="Pfam" id="PF05368"/>
    </source>
</evidence>
<dbReference type="Gene3D" id="3.90.25.10">
    <property type="entry name" value="UDP-galactose 4-epimerase, domain 1"/>
    <property type="match status" value="1"/>
</dbReference>
<organism evidence="2 3">
    <name type="scientific">Myxococcus llanfairpwllgwyngyllgogerychwyrndrobwllllantysiliogogogochensis</name>
    <dbReference type="NCBI Taxonomy" id="2590453"/>
    <lineage>
        <taxon>Bacteria</taxon>
        <taxon>Pseudomonadati</taxon>
        <taxon>Myxococcota</taxon>
        <taxon>Myxococcia</taxon>
        <taxon>Myxococcales</taxon>
        <taxon>Cystobacterineae</taxon>
        <taxon>Myxococcaceae</taxon>
        <taxon>Myxococcus</taxon>
    </lineage>
</organism>
<dbReference type="RefSeq" id="WP_141641191.1">
    <property type="nucleotide sequence ID" value="NZ_VIFM01000012.1"/>
</dbReference>
<dbReference type="InterPro" id="IPR008030">
    <property type="entry name" value="NmrA-like"/>
</dbReference>
<dbReference type="PANTHER" id="PTHR43162">
    <property type="match status" value="1"/>
</dbReference>
<dbReference type="Pfam" id="PF05368">
    <property type="entry name" value="NmrA"/>
    <property type="match status" value="1"/>
</dbReference>
<reference evidence="2 3" key="1">
    <citation type="submission" date="2019-06" db="EMBL/GenBank/DDBJ databases">
        <authorList>
            <person name="Livingstone P."/>
            <person name="Whitworth D."/>
        </authorList>
    </citation>
    <scope>NUCLEOTIDE SEQUENCE [LARGE SCALE GENOMIC DNA]</scope>
    <source>
        <strain evidence="2 3">AM401</strain>
    </source>
</reference>
<dbReference type="EMBL" id="VIFM01000012">
    <property type="protein sequence ID" value="TQF17096.1"/>
    <property type="molecule type" value="Genomic_DNA"/>
</dbReference>
<gene>
    <name evidence="2" type="ORF">FJV41_04675</name>
</gene>